<evidence type="ECO:0000256" key="10">
    <source>
        <dbReference type="SAM" id="MobiDB-lite"/>
    </source>
</evidence>
<keyword evidence="4" id="KW-0862">Zinc</keyword>
<dbReference type="PROSITE" id="PS51141">
    <property type="entry name" value="ZF_SBP"/>
    <property type="match status" value="1"/>
</dbReference>
<evidence type="ECO:0000256" key="1">
    <source>
        <dbReference type="ARBA" id="ARBA00004123"/>
    </source>
</evidence>
<keyword evidence="3 9" id="KW-0863">Zinc-finger</keyword>
<feature type="compositionally biased region" description="Polar residues" evidence="10">
    <location>
        <begin position="44"/>
        <end position="55"/>
    </location>
</feature>
<dbReference type="AlphaFoldDB" id="A0A8K0MD44"/>
<feature type="region of interest" description="Disordered" evidence="10">
    <location>
        <begin position="1"/>
        <end position="26"/>
    </location>
</feature>
<evidence type="ECO:0000259" key="11">
    <source>
        <dbReference type="PROSITE" id="PS51141"/>
    </source>
</evidence>
<gene>
    <name evidence="12" type="ORF">FNV43_RR16541</name>
</gene>
<feature type="compositionally biased region" description="Low complexity" evidence="10">
    <location>
        <begin position="1"/>
        <end position="24"/>
    </location>
</feature>
<evidence type="ECO:0000256" key="8">
    <source>
        <dbReference type="ARBA" id="ARBA00023242"/>
    </source>
</evidence>
<reference evidence="12" key="1">
    <citation type="submission" date="2020-03" db="EMBL/GenBank/DDBJ databases">
        <title>A high-quality chromosome-level genome assembly of a woody plant with both climbing and erect habits, Rhamnella rubrinervis.</title>
        <authorList>
            <person name="Lu Z."/>
            <person name="Yang Y."/>
            <person name="Zhu X."/>
            <person name="Sun Y."/>
        </authorList>
    </citation>
    <scope>NUCLEOTIDE SEQUENCE</scope>
    <source>
        <strain evidence="12">BYM</strain>
        <tissue evidence="12">Leaf</tissue>
    </source>
</reference>
<evidence type="ECO:0000313" key="12">
    <source>
        <dbReference type="EMBL" id="KAF3442625.1"/>
    </source>
</evidence>
<organism evidence="12 13">
    <name type="scientific">Rhamnella rubrinervis</name>
    <dbReference type="NCBI Taxonomy" id="2594499"/>
    <lineage>
        <taxon>Eukaryota</taxon>
        <taxon>Viridiplantae</taxon>
        <taxon>Streptophyta</taxon>
        <taxon>Embryophyta</taxon>
        <taxon>Tracheophyta</taxon>
        <taxon>Spermatophyta</taxon>
        <taxon>Magnoliopsida</taxon>
        <taxon>eudicotyledons</taxon>
        <taxon>Gunneridae</taxon>
        <taxon>Pentapetalae</taxon>
        <taxon>rosids</taxon>
        <taxon>fabids</taxon>
        <taxon>Rosales</taxon>
        <taxon>Rhamnaceae</taxon>
        <taxon>rhamnoid group</taxon>
        <taxon>Rhamneae</taxon>
        <taxon>Rhamnella</taxon>
    </lineage>
</organism>
<evidence type="ECO:0000256" key="5">
    <source>
        <dbReference type="ARBA" id="ARBA00023015"/>
    </source>
</evidence>
<comment type="subcellular location">
    <subcellularLocation>
        <location evidence="1">Nucleus</location>
    </subcellularLocation>
</comment>
<dbReference type="PANTHER" id="PTHR31251">
    <property type="entry name" value="SQUAMOSA PROMOTER-BINDING-LIKE PROTEIN 4"/>
    <property type="match status" value="1"/>
</dbReference>
<keyword evidence="13" id="KW-1185">Reference proteome</keyword>
<dbReference type="InterPro" id="IPR036893">
    <property type="entry name" value="SBP_sf"/>
</dbReference>
<feature type="compositionally biased region" description="Polar residues" evidence="10">
    <location>
        <begin position="203"/>
        <end position="242"/>
    </location>
</feature>
<dbReference type="GO" id="GO:0008270">
    <property type="term" value="F:zinc ion binding"/>
    <property type="evidence" value="ECO:0007669"/>
    <property type="project" value="UniProtKB-KW"/>
</dbReference>
<evidence type="ECO:0000256" key="4">
    <source>
        <dbReference type="ARBA" id="ARBA00022833"/>
    </source>
</evidence>
<dbReference type="FunFam" id="4.10.1100.10:FF:000001">
    <property type="entry name" value="Squamosa promoter-binding-like protein 14"/>
    <property type="match status" value="1"/>
</dbReference>
<dbReference type="Proteomes" id="UP000796880">
    <property type="component" value="Unassembled WGS sequence"/>
</dbReference>
<keyword evidence="8" id="KW-0539">Nucleus</keyword>
<dbReference type="EMBL" id="VOIH02000007">
    <property type="protein sequence ID" value="KAF3442625.1"/>
    <property type="molecule type" value="Genomic_DNA"/>
</dbReference>
<feature type="region of interest" description="Disordered" evidence="10">
    <location>
        <begin position="138"/>
        <end position="159"/>
    </location>
</feature>
<dbReference type="InterPro" id="IPR044817">
    <property type="entry name" value="SBP-like"/>
</dbReference>
<protein>
    <recommendedName>
        <fullName evidence="11">SBP-type domain-containing protein</fullName>
    </recommendedName>
</protein>
<dbReference type="Pfam" id="PF03110">
    <property type="entry name" value="SBP"/>
    <property type="match status" value="1"/>
</dbReference>
<dbReference type="OrthoDB" id="514967at2759"/>
<keyword evidence="2" id="KW-0479">Metal-binding</keyword>
<feature type="compositionally biased region" description="Basic residues" evidence="10">
    <location>
        <begin position="138"/>
        <end position="149"/>
    </location>
</feature>
<accession>A0A8K0MD44</accession>
<dbReference type="SUPFAM" id="SSF103612">
    <property type="entry name" value="SBT domain"/>
    <property type="match status" value="1"/>
</dbReference>
<evidence type="ECO:0000256" key="3">
    <source>
        <dbReference type="ARBA" id="ARBA00022771"/>
    </source>
</evidence>
<dbReference type="InterPro" id="IPR004333">
    <property type="entry name" value="SBP_dom"/>
</dbReference>
<evidence type="ECO:0000256" key="9">
    <source>
        <dbReference type="PROSITE-ProRule" id="PRU00470"/>
    </source>
</evidence>
<evidence type="ECO:0000313" key="13">
    <source>
        <dbReference type="Proteomes" id="UP000796880"/>
    </source>
</evidence>
<feature type="domain" description="SBP-type" evidence="11">
    <location>
        <begin position="72"/>
        <end position="149"/>
    </location>
</feature>
<proteinExistence type="predicted"/>
<feature type="region of interest" description="Disordered" evidence="10">
    <location>
        <begin position="194"/>
        <end position="242"/>
    </location>
</feature>
<sequence length="376" mass="40251">MGSSSMTESGGSSSSSPPNSSTESLNGLKFGQKIYFEDVGPGTPSKSGTVLSSSGAAPPKKVKSGMVHAAQPPRCQVEGCKVDLSDAKAYYSRHKVCGMHSKSPKVIVNGLEQRFCQQCSRFHQLPEFDQGKRSCRRRLAGHNERRRKPPPGSLLSTRYGRLPAPIFENSNRVGSFLMDFTAYPRLAGRDAWPMTRTSERVPGNQSTNSSGKLLPNPWQSNSENTPSDLYLQGSASGTSFSGQGLSPGECISGVTDSSCALSLLSNQPWGSRDRASGLGGNSLVNAASVAQPTALSAPHGGAVNHFLTTSWGFKGNETGSSSHEILPNLGLGQILQPLSGQFSSEVDLSQHNRRQFMELGHTRDYDSSGQNMHWSL</sequence>
<keyword evidence="7" id="KW-0804">Transcription</keyword>
<evidence type="ECO:0000256" key="7">
    <source>
        <dbReference type="ARBA" id="ARBA00023163"/>
    </source>
</evidence>
<dbReference type="Gene3D" id="4.10.1100.10">
    <property type="entry name" value="Transcription factor, SBP-box domain"/>
    <property type="match status" value="1"/>
</dbReference>
<name>A0A8K0MD44_9ROSA</name>
<evidence type="ECO:0000256" key="2">
    <source>
        <dbReference type="ARBA" id="ARBA00022723"/>
    </source>
</evidence>
<comment type="caution">
    <text evidence="12">The sequence shown here is derived from an EMBL/GenBank/DDBJ whole genome shotgun (WGS) entry which is preliminary data.</text>
</comment>
<dbReference type="GO" id="GO:0005634">
    <property type="term" value="C:nucleus"/>
    <property type="evidence" value="ECO:0007669"/>
    <property type="project" value="UniProtKB-SubCell"/>
</dbReference>
<keyword evidence="5" id="KW-0805">Transcription regulation</keyword>
<dbReference type="GO" id="GO:0003677">
    <property type="term" value="F:DNA binding"/>
    <property type="evidence" value="ECO:0007669"/>
    <property type="project" value="UniProtKB-KW"/>
</dbReference>
<keyword evidence="6" id="KW-0238">DNA-binding</keyword>
<evidence type="ECO:0000256" key="6">
    <source>
        <dbReference type="ARBA" id="ARBA00023125"/>
    </source>
</evidence>
<feature type="region of interest" description="Disordered" evidence="10">
    <location>
        <begin position="39"/>
        <end position="62"/>
    </location>
</feature>
<dbReference type="PANTHER" id="PTHR31251:SF191">
    <property type="entry name" value="SBP-TYPE DOMAIN-CONTAINING PROTEIN"/>
    <property type="match status" value="1"/>
</dbReference>